<dbReference type="SUPFAM" id="SSF49879">
    <property type="entry name" value="SMAD/FHA domain"/>
    <property type="match status" value="1"/>
</dbReference>
<evidence type="ECO:0000313" key="4">
    <source>
        <dbReference type="Proteomes" id="UP000199167"/>
    </source>
</evidence>
<feature type="domain" description="FHA" evidence="2">
    <location>
        <begin position="201"/>
        <end position="268"/>
    </location>
</feature>
<dbReference type="AlphaFoldDB" id="A0A1I0RM96"/>
<dbReference type="Proteomes" id="UP000199167">
    <property type="component" value="Unassembled WGS sequence"/>
</dbReference>
<dbReference type="EMBL" id="FOIZ01000002">
    <property type="protein sequence ID" value="SEW42230.1"/>
    <property type="molecule type" value="Genomic_DNA"/>
</dbReference>
<evidence type="ECO:0000259" key="2">
    <source>
        <dbReference type="Pfam" id="PF00498"/>
    </source>
</evidence>
<dbReference type="CDD" id="cd00060">
    <property type="entry name" value="FHA"/>
    <property type="match status" value="1"/>
</dbReference>
<dbReference type="Pfam" id="PF00498">
    <property type="entry name" value="FHA"/>
    <property type="match status" value="1"/>
</dbReference>
<dbReference type="STRING" id="364200.SAMN04488515_2940"/>
<feature type="region of interest" description="Disordered" evidence="1">
    <location>
        <begin position="122"/>
        <end position="146"/>
    </location>
</feature>
<gene>
    <name evidence="3" type="ORF">SAMN04488515_2940</name>
</gene>
<dbReference type="InterPro" id="IPR008984">
    <property type="entry name" value="SMAD_FHA_dom_sf"/>
</dbReference>
<sequence>MKFIRNLISGRKRSAPAPEASQKVDDFETALATKDLTANVAKAAADAGRKIVDVEDAPVKHPPVRGEITQLNLDKKLADDSAAAKQAEEDAAKLSQLLGDRAPASKDAPKATSGAAVNIWDMDDDDSHAAPAAPAASSRKRRTKTRLIGFDTSQGDVVDLFDGSNATAPRQRSQFPVGWAIVVSGPGRGECFSLEAGMNQIGRAEDQSIQLDFGDNAISRTNHAAIVYDTETHTFMAGHGGKSNIVRLNNEPLISNVPLKDGDEIRLGETTLMFKALCTAEFNWVDTPGDEESEDVAIA</sequence>
<dbReference type="Gene3D" id="2.60.200.20">
    <property type="match status" value="1"/>
</dbReference>
<evidence type="ECO:0000313" key="3">
    <source>
        <dbReference type="EMBL" id="SEW42230.1"/>
    </source>
</evidence>
<dbReference type="InterPro" id="IPR000253">
    <property type="entry name" value="FHA_dom"/>
</dbReference>
<accession>A0A1I0RM96</accession>
<protein>
    <submittedName>
        <fullName evidence="3">FHA domain-containing protein</fullName>
    </submittedName>
</protein>
<keyword evidence="4" id="KW-1185">Reference proteome</keyword>
<evidence type="ECO:0000256" key="1">
    <source>
        <dbReference type="SAM" id="MobiDB-lite"/>
    </source>
</evidence>
<dbReference type="OrthoDB" id="370565at2"/>
<organism evidence="3 4">
    <name type="scientific">Cognatiyoonia koreensis</name>
    <dbReference type="NCBI Taxonomy" id="364200"/>
    <lineage>
        <taxon>Bacteria</taxon>
        <taxon>Pseudomonadati</taxon>
        <taxon>Pseudomonadota</taxon>
        <taxon>Alphaproteobacteria</taxon>
        <taxon>Rhodobacterales</taxon>
        <taxon>Paracoccaceae</taxon>
        <taxon>Cognatiyoonia</taxon>
    </lineage>
</organism>
<dbReference type="RefSeq" id="WP_089996312.1">
    <property type="nucleotide sequence ID" value="NZ_FOIZ01000002.1"/>
</dbReference>
<reference evidence="3 4" key="1">
    <citation type="submission" date="2016-10" db="EMBL/GenBank/DDBJ databases">
        <authorList>
            <person name="de Groot N.N."/>
        </authorList>
    </citation>
    <scope>NUCLEOTIDE SEQUENCE [LARGE SCALE GENOMIC DNA]</scope>
    <source>
        <strain evidence="3 4">DSM 17925</strain>
    </source>
</reference>
<name>A0A1I0RM96_9RHOB</name>
<proteinExistence type="predicted"/>